<keyword evidence="4" id="KW-0862">Zinc</keyword>
<dbReference type="GO" id="GO:0005886">
    <property type="term" value="C:plasma membrane"/>
    <property type="evidence" value="ECO:0007669"/>
    <property type="project" value="UniProtKB-SubCell"/>
</dbReference>
<sequence>MGDSPRLTTVEKTELSSENVYEKHEEDVHLFCKEDQIPLCEVCGESKIHESHTLIPREQTASTKKQETGSSLSGRKEDSHTSASGNSDVTSGSKGKGDTLSGNEKDHTDELVLIEQWVDFNFNDSKEEGTQSNSRIQNSITWIVLILFTIQIVGLVTTIFVFTMAKPNLPSSHTAAPCCPHGWIMTQGSCYHFLDMEGAWGAGQQHCSSLGASLAVIDNLEKLNASVHHKGPFNHWVGLLREPGEIWKWPDGTVFNNHFEVEGEGQCAYLNNGFVSSTDCSVEKKWLCSHKARQEGSPGRCKGT</sequence>
<proteinExistence type="predicted"/>
<comment type="subcellular location">
    <subcellularLocation>
        <location evidence="1">Cell membrane</location>
        <topology evidence="1">Single-pass type II membrane protein</topology>
    </subcellularLocation>
</comment>
<dbReference type="GO" id="GO:0008270">
    <property type="term" value="F:zinc ion binding"/>
    <property type="evidence" value="ECO:0007669"/>
    <property type="project" value="UniProtKB-KW"/>
</dbReference>
<feature type="domain" description="B box-type" evidence="9">
    <location>
        <begin position="16"/>
        <end position="57"/>
    </location>
</feature>
<evidence type="ECO:0000256" key="6">
    <source>
        <dbReference type="SAM" id="MobiDB-lite"/>
    </source>
</evidence>
<name>A0AA97KWV3_EUBMA</name>
<evidence type="ECO:0000256" key="1">
    <source>
        <dbReference type="ARBA" id="ARBA00004401"/>
    </source>
</evidence>
<dbReference type="SUPFAM" id="SSF56436">
    <property type="entry name" value="C-type lectin-like"/>
    <property type="match status" value="1"/>
</dbReference>
<feature type="compositionally biased region" description="Basic and acidic residues" evidence="6">
    <location>
        <begin position="9"/>
        <end position="25"/>
    </location>
</feature>
<organism evidence="10 11">
    <name type="scientific">Eublepharis macularius</name>
    <name type="common">Leopard gecko</name>
    <name type="synonym">Cyrtodactylus macularius</name>
    <dbReference type="NCBI Taxonomy" id="481883"/>
    <lineage>
        <taxon>Eukaryota</taxon>
        <taxon>Metazoa</taxon>
        <taxon>Chordata</taxon>
        <taxon>Craniata</taxon>
        <taxon>Vertebrata</taxon>
        <taxon>Euteleostomi</taxon>
        <taxon>Lepidosauria</taxon>
        <taxon>Squamata</taxon>
        <taxon>Bifurcata</taxon>
        <taxon>Gekkota</taxon>
        <taxon>Eublepharidae</taxon>
        <taxon>Eublepharinae</taxon>
        <taxon>Eublepharis</taxon>
    </lineage>
</organism>
<feature type="region of interest" description="Disordered" evidence="6">
    <location>
        <begin position="53"/>
        <end position="105"/>
    </location>
</feature>
<evidence type="ECO:0000256" key="7">
    <source>
        <dbReference type="SAM" id="Phobius"/>
    </source>
</evidence>
<protein>
    <submittedName>
        <fullName evidence="11">C-type lectin domain family 2 member D-like isoform X1</fullName>
    </submittedName>
</protein>
<evidence type="ECO:0000313" key="10">
    <source>
        <dbReference type="Proteomes" id="UP001190640"/>
    </source>
</evidence>
<keyword evidence="7" id="KW-0472">Membrane</keyword>
<feature type="transmembrane region" description="Helical" evidence="7">
    <location>
        <begin position="140"/>
        <end position="162"/>
    </location>
</feature>
<keyword evidence="2" id="KW-0430">Lectin</keyword>
<dbReference type="InterPro" id="IPR000315">
    <property type="entry name" value="Znf_B-box"/>
</dbReference>
<dbReference type="Pfam" id="PF00643">
    <property type="entry name" value="zf-B_box"/>
    <property type="match status" value="1"/>
</dbReference>
<dbReference type="SMART" id="SM00034">
    <property type="entry name" value="CLECT"/>
    <property type="match status" value="1"/>
</dbReference>
<feature type="compositionally biased region" description="Polar residues" evidence="6">
    <location>
        <begin position="59"/>
        <end position="73"/>
    </location>
</feature>
<reference evidence="11" key="1">
    <citation type="submission" date="2025-08" db="UniProtKB">
        <authorList>
            <consortium name="RefSeq"/>
        </authorList>
    </citation>
    <scope>IDENTIFICATION</scope>
    <source>
        <tissue evidence="11">Blood</tissue>
    </source>
</reference>
<keyword evidence="3 5" id="KW-0479">Metal-binding</keyword>
<dbReference type="InterPro" id="IPR016187">
    <property type="entry name" value="CTDL_fold"/>
</dbReference>
<dbReference type="InterPro" id="IPR016186">
    <property type="entry name" value="C-type_lectin-like/link_sf"/>
</dbReference>
<evidence type="ECO:0000256" key="5">
    <source>
        <dbReference type="PROSITE-ProRule" id="PRU00024"/>
    </source>
</evidence>
<dbReference type="KEGG" id="emc:129328948"/>
<dbReference type="Gene3D" id="3.30.160.60">
    <property type="entry name" value="Classic Zinc Finger"/>
    <property type="match status" value="1"/>
</dbReference>
<feature type="region of interest" description="Disordered" evidence="6">
    <location>
        <begin position="1"/>
        <end position="25"/>
    </location>
</feature>
<dbReference type="AlphaFoldDB" id="A0AA97KWV3"/>
<evidence type="ECO:0000256" key="4">
    <source>
        <dbReference type="ARBA" id="ARBA00022833"/>
    </source>
</evidence>
<evidence type="ECO:0000259" key="8">
    <source>
        <dbReference type="PROSITE" id="PS50041"/>
    </source>
</evidence>
<keyword evidence="7" id="KW-0812">Transmembrane</keyword>
<dbReference type="GeneID" id="129328948"/>
<keyword evidence="3 5" id="KW-0863">Zinc-finger</keyword>
<dbReference type="PANTHER" id="PTHR45710">
    <property type="entry name" value="C-TYPE LECTIN DOMAIN-CONTAINING PROTEIN 180"/>
    <property type="match status" value="1"/>
</dbReference>
<dbReference type="Gene3D" id="3.10.100.10">
    <property type="entry name" value="Mannose-Binding Protein A, subunit A"/>
    <property type="match status" value="1"/>
</dbReference>
<dbReference type="InterPro" id="IPR001304">
    <property type="entry name" value="C-type_lectin-like"/>
</dbReference>
<evidence type="ECO:0000313" key="11">
    <source>
        <dbReference type="RefSeq" id="XP_054834260.1"/>
    </source>
</evidence>
<dbReference type="RefSeq" id="XP_054834260.1">
    <property type="nucleotide sequence ID" value="XM_054978285.1"/>
</dbReference>
<dbReference type="SUPFAM" id="SSF57845">
    <property type="entry name" value="B-box zinc-binding domain"/>
    <property type="match status" value="1"/>
</dbReference>
<feature type="domain" description="C-type lectin" evidence="8">
    <location>
        <begin position="186"/>
        <end position="289"/>
    </location>
</feature>
<dbReference type="PROSITE" id="PS50119">
    <property type="entry name" value="ZF_BBOX"/>
    <property type="match status" value="1"/>
</dbReference>
<dbReference type="PROSITE" id="PS50041">
    <property type="entry name" value="C_TYPE_LECTIN_2"/>
    <property type="match status" value="1"/>
</dbReference>
<dbReference type="GO" id="GO:0030246">
    <property type="term" value="F:carbohydrate binding"/>
    <property type="evidence" value="ECO:0007669"/>
    <property type="project" value="UniProtKB-KW"/>
</dbReference>
<evidence type="ECO:0000256" key="2">
    <source>
        <dbReference type="ARBA" id="ARBA00022734"/>
    </source>
</evidence>
<evidence type="ECO:0000256" key="3">
    <source>
        <dbReference type="ARBA" id="ARBA00022771"/>
    </source>
</evidence>
<dbReference type="InterPro" id="IPR050828">
    <property type="entry name" value="C-type_lectin/matrix_domain"/>
</dbReference>
<dbReference type="Pfam" id="PF00059">
    <property type="entry name" value="Lectin_C"/>
    <property type="match status" value="1"/>
</dbReference>
<accession>A0AA97KWV3</accession>
<keyword evidence="7" id="KW-1133">Transmembrane helix</keyword>
<dbReference type="InterPro" id="IPR033992">
    <property type="entry name" value="NKR-like_CTLD"/>
</dbReference>
<gene>
    <name evidence="11" type="primary">LOC129328948</name>
</gene>
<evidence type="ECO:0000259" key="9">
    <source>
        <dbReference type="PROSITE" id="PS50119"/>
    </source>
</evidence>
<dbReference type="PANTHER" id="PTHR45710:SF34">
    <property type="match status" value="1"/>
</dbReference>
<dbReference type="CDD" id="cd03593">
    <property type="entry name" value="CLECT_NK_receptors_like"/>
    <property type="match status" value="1"/>
</dbReference>
<feature type="compositionally biased region" description="Polar residues" evidence="6">
    <location>
        <begin position="81"/>
        <end position="93"/>
    </location>
</feature>
<dbReference type="Proteomes" id="UP001190640">
    <property type="component" value="Chromosome 4"/>
</dbReference>
<keyword evidence="10" id="KW-1185">Reference proteome</keyword>